<reference evidence="2 3" key="1">
    <citation type="submission" date="2024-07" db="EMBL/GenBank/DDBJ databases">
        <title>Section-level genome sequencing and comparative genomics of Aspergillus sections Usti and Cavernicolus.</title>
        <authorList>
            <consortium name="Lawrence Berkeley National Laboratory"/>
            <person name="Nybo J.L."/>
            <person name="Vesth T.C."/>
            <person name="Theobald S."/>
            <person name="Frisvad J.C."/>
            <person name="Larsen T.O."/>
            <person name="Kjaerboelling I."/>
            <person name="Rothschild-Mancinelli K."/>
            <person name="Lyhne E.K."/>
            <person name="Kogle M.E."/>
            <person name="Barry K."/>
            <person name="Clum A."/>
            <person name="Na H."/>
            <person name="Ledsgaard L."/>
            <person name="Lin J."/>
            <person name="Lipzen A."/>
            <person name="Kuo A."/>
            <person name="Riley R."/>
            <person name="Mondo S."/>
            <person name="LaButti K."/>
            <person name="Haridas S."/>
            <person name="Pangalinan J."/>
            <person name="Salamov A.A."/>
            <person name="Simmons B.A."/>
            <person name="Magnuson J.K."/>
            <person name="Chen J."/>
            <person name="Drula E."/>
            <person name="Henrissat B."/>
            <person name="Wiebenga A."/>
            <person name="Lubbers R.J."/>
            <person name="Gomes A.C."/>
            <person name="Makela M.R."/>
            <person name="Stajich J."/>
            <person name="Grigoriev I.V."/>
            <person name="Mortensen U.H."/>
            <person name="De vries R.P."/>
            <person name="Baker S.E."/>
            <person name="Andersen M.R."/>
        </authorList>
    </citation>
    <scope>NUCLEOTIDE SEQUENCE [LARGE SCALE GENOMIC DNA]</scope>
    <source>
        <strain evidence="2 3">CBS 600.67</strain>
    </source>
</reference>
<accession>A0ABR4IG05</accession>
<proteinExistence type="predicted"/>
<comment type="caution">
    <text evidence="2">The sequence shown here is derived from an EMBL/GenBank/DDBJ whole genome shotgun (WGS) entry which is preliminary data.</text>
</comment>
<gene>
    <name evidence="2" type="ORF">BDW59DRAFT_145056</name>
</gene>
<dbReference type="Pfam" id="PF19271">
    <property type="entry name" value="Nis1"/>
    <property type="match status" value="1"/>
</dbReference>
<evidence type="ECO:0000313" key="3">
    <source>
        <dbReference type="Proteomes" id="UP001610335"/>
    </source>
</evidence>
<name>A0ABR4IG05_9EURO</name>
<organism evidence="2 3">
    <name type="scientific">Aspergillus cavernicola</name>
    <dbReference type="NCBI Taxonomy" id="176166"/>
    <lineage>
        <taxon>Eukaryota</taxon>
        <taxon>Fungi</taxon>
        <taxon>Dikarya</taxon>
        <taxon>Ascomycota</taxon>
        <taxon>Pezizomycotina</taxon>
        <taxon>Eurotiomycetes</taxon>
        <taxon>Eurotiomycetidae</taxon>
        <taxon>Eurotiales</taxon>
        <taxon>Aspergillaceae</taxon>
        <taxon>Aspergillus</taxon>
        <taxon>Aspergillus subgen. Nidulantes</taxon>
    </lineage>
</organism>
<dbReference type="EMBL" id="JBFXLS010000029">
    <property type="protein sequence ID" value="KAL2826703.1"/>
    <property type="molecule type" value="Genomic_DNA"/>
</dbReference>
<evidence type="ECO:0000313" key="2">
    <source>
        <dbReference type="EMBL" id="KAL2826703.1"/>
    </source>
</evidence>
<dbReference type="InterPro" id="IPR045469">
    <property type="entry name" value="Nis1"/>
</dbReference>
<evidence type="ECO:0000256" key="1">
    <source>
        <dbReference type="SAM" id="SignalP"/>
    </source>
</evidence>
<feature type="signal peptide" evidence="1">
    <location>
        <begin position="1"/>
        <end position="16"/>
    </location>
</feature>
<dbReference type="Proteomes" id="UP001610335">
    <property type="component" value="Unassembled WGS sequence"/>
</dbReference>
<protein>
    <submittedName>
        <fullName evidence="2">Uncharacterized protein</fullName>
    </submittedName>
</protein>
<feature type="chain" id="PRO_5045674184" evidence="1">
    <location>
        <begin position="17"/>
        <end position="137"/>
    </location>
</feature>
<keyword evidence="1" id="KW-0732">Signal</keyword>
<sequence length="137" mass="14424">MKTFVILTTLAATALAQNVYVDLPGGPELIAGDEVTIQVQRPNFLSGSREIGIAIGIQSCPTEPCIPSESSLGTELYNGSFNPEYHENAIPPYENFTVTIPEGTATGNAIVGVAHASIVGASNWPFFEVVNTTATVI</sequence>
<keyword evidence="3" id="KW-1185">Reference proteome</keyword>